<protein>
    <submittedName>
        <fullName evidence="1">Uncharacterized protein</fullName>
    </submittedName>
</protein>
<dbReference type="AlphaFoldDB" id="A0A0F9HVF4"/>
<gene>
    <name evidence="1" type="ORF">LCGC14_2018180</name>
</gene>
<organism evidence="1">
    <name type="scientific">marine sediment metagenome</name>
    <dbReference type="NCBI Taxonomy" id="412755"/>
    <lineage>
        <taxon>unclassified sequences</taxon>
        <taxon>metagenomes</taxon>
        <taxon>ecological metagenomes</taxon>
    </lineage>
</organism>
<accession>A0A0F9HVF4</accession>
<sequence length="87" mass="9058">MQKQRMIRMLEDARSAVNAADLFSTLVQPTSGEDILAVTEGTQNLIGQLILASAIEESGSSISLSLDKLDKLALELGAVSAAIAISG</sequence>
<comment type="caution">
    <text evidence="1">The sequence shown here is derived from an EMBL/GenBank/DDBJ whole genome shotgun (WGS) entry which is preliminary data.</text>
</comment>
<evidence type="ECO:0000313" key="1">
    <source>
        <dbReference type="EMBL" id="KKL79102.1"/>
    </source>
</evidence>
<reference evidence="1" key="1">
    <citation type="journal article" date="2015" name="Nature">
        <title>Complex archaea that bridge the gap between prokaryotes and eukaryotes.</title>
        <authorList>
            <person name="Spang A."/>
            <person name="Saw J.H."/>
            <person name="Jorgensen S.L."/>
            <person name="Zaremba-Niedzwiedzka K."/>
            <person name="Martijn J."/>
            <person name="Lind A.E."/>
            <person name="van Eijk R."/>
            <person name="Schleper C."/>
            <person name="Guy L."/>
            <person name="Ettema T.J."/>
        </authorList>
    </citation>
    <scope>NUCLEOTIDE SEQUENCE</scope>
</reference>
<dbReference type="EMBL" id="LAZR01023266">
    <property type="protein sequence ID" value="KKL79102.1"/>
    <property type="molecule type" value="Genomic_DNA"/>
</dbReference>
<name>A0A0F9HVF4_9ZZZZ</name>
<proteinExistence type="predicted"/>